<accession>A0A9I9EMM2</accession>
<name>A0A9I9EMM2_CUCME</name>
<protein>
    <submittedName>
        <fullName evidence="2">Uncharacterized protein</fullName>
    </submittedName>
</protein>
<dbReference type="EnsemblPlants" id="MELO3C035527.2.1">
    <property type="protein sequence ID" value="MELO3C035527.2.1"/>
    <property type="gene ID" value="MELO3C035527.2"/>
</dbReference>
<dbReference type="GO" id="GO:0003924">
    <property type="term" value="F:GTPase activity"/>
    <property type="evidence" value="ECO:0007669"/>
    <property type="project" value="TreeGrafter"/>
</dbReference>
<proteinExistence type="predicted"/>
<keyword evidence="1" id="KW-0732">Signal</keyword>
<dbReference type="GO" id="GO:0016320">
    <property type="term" value="P:endoplasmic reticulum membrane fusion"/>
    <property type="evidence" value="ECO:0007669"/>
    <property type="project" value="TreeGrafter"/>
</dbReference>
<feature type="signal peptide" evidence="1">
    <location>
        <begin position="1"/>
        <end position="20"/>
    </location>
</feature>
<reference evidence="2" key="1">
    <citation type="submission" date="2023-03" db="UniProtKB">
        <authorList>
            <consortium name="EnsemblPlants"/>
        </authorList>
    </citation>
    <scope>IDENTIFICATION</scope>
</reference>
<sequence>AKITLQFIVIFFNYSTKCLCCKNESISPSILFCFSKLLDKLSCRHQHQHTSVSSIPVVVLVVATTVPSCCICKIFIVCSSRAFNILEILANKHRQSSLLFEDQLPSPSSSPTFKKLTFLDLTKQGKNKRNDKMAAGGSGSGQPQFLLRLIYNLEHSTSMGWCHDIGREQVTNKSLLKTIFQVMMRLFSPHKTTLMFVIRDKTRIPLENLEPVLRGCT</sequence>
<evidence type="ECO:0000256" key="1">
    <source>
        <dbReference type="SAM" id="SignalP"/>
    </source>
</evidence>
<dbReference type="AlphaFoldDB" id="A0A9I9EMM2"/>
<dbReference type="GO" id="GO:0005783">
    <property type="term" value="C:endoplasmic reticulum"/>
    <property type="evidence" value="ECO:0007669"/>
    <property type="project" value="TreeGrafter"/>
</dbReference>
<dbReference type="PANTHER" id="PTHR45923">
    <property type="entry name" value="PROTEIN SEY1"/>
    <property type="match status" value="1"/>
</dbReference>
<dbReference type="InterPro" id="IPR008803">
    <property type="entry name" value="RHD3/Sey1"/>
</dbReference>
<dbReference type="Gramene" id="MELO3C035527.2.1">
    <property type="protein sequence ID" value="MELO3C035527.2.1"/>
    <property type="gene ID" value="MELO3C035527.2"/>
</dbReference>
<dbReference type="Pfam" id="PF05879">
    <property type="entry name" value="RHD3_GTPase"/>
    <property type="match status" value="1"/>
</dbReference>
<dbReference type="PANTHER" id="PTHR45923:SF2">
    <property type="entry name" value="PROTEIN SEY1"/>
    <property type="match status" value="1"/>
</dbReference>
<feature type="chain" id="PRO_5039932222" evidence="1">
    <location>
        <begin position="21"/>
        <end position="217"/>
    </location>
</feature>
<organism evidence="2">
    <name type="scientific">Cucumis melo</name>
    <name type="common">Muskmelon</name>
    <dbReference type="NCBI Taxonomy" id="3656"/>
    <lineage>
        <taxon>Eukaryota</taxon>
        <taxon>Viridiplantae</taxon>
        <taxon>Streptophyta</taxon>
        <taxon>Embryophyta</taxon>
        <taxon>Tracheophyta</taxon>
        <taxon>Spermatophyta</taxon>
        <taxon>Magnoliopsida</taxon>
        <taxon>eudicotyledons</taxon>
        <taxon>Gunneridae</taxon>
        <taxon>Pentapetalae</taxon>
        <taxon>rosids</taxon>
        <taxon>fabids</taxon>
        <taxon>Cucurbitales</taxon>
        <taxon>Cucurbitaceae</taxon>
        <taxon>Benincaseae</taxon>
        <taxon>Cucumis</taxon>
    </lineage>
</organism>
<evidence type="ECO:0000313" key="2">
    <source>
        <dbReference type="EnsemblPlants" id="MELO3C035527.2.1"/>
    </source>
</evidence>